<keyword evidence="2" id="KW-1185">Reference proteome</keyword>
<evidence type="ECO:0000313" key="2">
    <source>
        <dbReference type="Proteomes" id="UP000422644"/>
    </source>
</evidence>
<protein>
    <submittedName>
        <fullName evidence="1">Putative chromosome partition protein</fullName>
    </submittedName>
</protein>
<dbReference type="EMBL" id="AP019831">
    <property type="protein sequence ID" value="BBM45629.1"/>
    <property type="molecule type" value="Genomic_DNA"/>
</dbReference>
<dbReference type="Proteomes" id="UP000422644">
    <property type="component" value="Chromosome"/>
</dbReference>
<gene>
    <name evidence="1" type="ORF">JMUB3870_1749</name>
</gene>
<evidence type="ECO:0000313" key="1">
    <source>
        <dbReference type="EMBL" id="BBM45629.1"/>
    </source>
</evidence>
<dbReference type="RefSeq" id="WP_155282937.1">
    <property type="nucleotide sequence ID" value="NZ_AP019831.1"/>
</dbReference>
<name>A0A510K1T7_9FUSO</name>
<sequence>MKNKIWILLFLLVACQAKNKEDIQEYDGKINFVKEGKQKVENKNYSVKKYINLEKFNSEYSYWDMINEYLKISSINTKNRELDKYIHLKEKNFQNYKIDFELQEFKNLTQEEKVVQMMKLLIEMRKKEIPLLLADNGYTNNILLSIFGNYIERYKEKIHPKEKQFYQILEKNFNIEDIEIVLRYLTYNLEFGNYEIDKTYNLTNVDNVLDKLSKMEGISEEEWLAREGNQNNKVFENEADSIFGFIYLLKNNKIVIVDKNKKILKEIKIKDYKNTDMAIYKGTFYIYDDGKIYEYLLENLNEVRIYDVN</sequence>
<dbReference type="OrthoDB" id="80874at2"/>
<reference evidence="1 2" key="1">
    <citation type="submission" date="2019-07" db="EMBL/GenBank/DDBJ databases">
        <title>Complete Genome Sequence of Leptotrichia trevisanii Strain JMUB3870.</title>
        <authorList>
            <person name="Watanabe S."/>
            <person name="Cui L."/>
        </authorList>
    </citation>
    <scope>NUCLEOTIDE SEQUENCE [LARGE SCALE GENOMIC DNA]</scope>
    <source>
        <strain evidence="1 2">JMUB3870</strain>
    </source>
</reference>
<proteinExistence type="predicted"/>
<dbReference type="PROSITE" id="PS51257">
    <property type="entry name" value="PROKAR_LIPOPROTEIN"/>
    <property type="match status" value="1"/>
</dbReference>
<dbReference type="AlphaFoldDB" id="A0A510K1T7"/>
<accession>A0A510K1T7</accession>
<organism evidence="1 2">
    <name type="scientific">Leptotrichia trevisanii</name>
    <dbReference type="NCBI Taxonomy" id="109328"/>
    <lineage>
        <taxon>Bacteria</taxon>
        <taxon>Fusobacteriati</taxon>
        <taxon>Fusobacteriota</taxon>
        <taxon>Fusobacteriia</taxon>
        <taxon>Fusobacteriales</taxon>
        <taxon>Leptotrichiaceae</taxon>
        <taxon>Leptotrichia</taxon>
    </lineage>
</organism>